<dbReference type="OrthoDB" id="6146865at2759"/>
<comment type="subcellular location">
    <subcellularLocation>
        <location evidence="1">Secreted</location>
    </subcellularLocation>
</comment>
<evidence type="ECO:0000313" key="6">
    <source>
        <dbReference type="EMBL" id="VDI43277.1"/>
    </source>
</evidence>
<feature type="domain" description="C1q" evidence="5">
    <location>
        <begin position="59"/>
        <end position="197"/>
    </location>
</feature>
<evidence type="ECO:0000256" key="1">
    <source>
        <dbReference type="ARBA" id="ARBA00004613"/>
    </source>
</evidence>
<dbReference type="InterPro" id="IPR001073">
    <property type="entry name" value="C1q_dom"/>
</dbReference>
<comment type="caution">
    <text evidence="6">The sequence shown here is derived from an EMBL/GenBank/DDBJ whole genome shotgun (WGS) entry which is preliminary data.</text>
</comment>
<keyword evidence="3 4" id="KW-0732">Signal</keyword>
<gene>
    <name evidence="6" type="ORF">MGAL_10B007483</name>
</gene>
<sequence>MHSFLLLVIFQITVSFGLLLNNVDISDLERMKQEIKAELTKEFDLKLAEIKKNVTTSLPNVQPIAFMAGLSQTIVNPTSGQHLIFDQVITNVGNAYRDLHGIFTAPVGGYYSFTLNMAIANIAISHSYHVYIMVNSNAIGYIFFDGQHSYWLRRSDTIVVHLNQNDDVWLKSTRSGNVTIYSNSLHQHISGFLIARD</sequence>
<feature type="signal peptide" evidence="4">
    <location>
        <begin position="1"/>
        <end position="17"/>
    </location>
</feature>
<dbReference type="Gene3D" id="2.60.120.40">
    <property type="match status" value="1"/>
</dbReference>
<dbReference type="EMBL" id="UYJE01006127">
    <property type="protein sequence ID" value="VDI43277.1"/>
    <property type="molecule type" value="Genomic_DNA"/>
</dbReference>
<dbReference type="GO" id="GO:0005576">
    <property type="term" value="C:extracellular region"/>
    <property type="evidence" value="ECO:0007669"/>
    <property type="project" value="UniProtKB-SubCell"/>
</dbReference>
<evidence type="ECO:0000256" key="2">
    <source>
        <dbReference type="ARBA" id="ARBA00022525"/>
    </source>
</evidence>
<protein>
    <recommendedName>
        <fullName evidence="5">C1q domain-containing protein</fullName>
    </recommendedName>
</protein>
<organism evidence="6 7">
    <name type="scientific">Mytilus galloprovincialis</name>
    <name type="common">Mediterranean mussel</name>
    <dbReference type="NCBI Taxonomy" id="29158"/>
    <lineage>
        <taxon>Eukaryota</taxon>
        <taxon>Metazoa</taxon>
        <taxon>Spiralia</taxon>
        <taxon>Lophotrochozoa</taxon>
        <taxon>Mollusca</taxon>
        <taxon>Bivalvia</taxon>
        <taxon>Autobranchia</taxon>
        <taxon>Pteriomorphia</taxon>
        <taxon>Mytilida</taxon>
        <taxon>Mytiloidea</taxon>
        <taxon>Mytilidae</taxon>
        <taxon>Mytilinae</taxon>
        <taxon>Mytilus</taxon>
    </lineage>
</organism>
<keyword evidence="7" id="KW-1185">Reference proteome</keyword>
<dbReference type="Proteomes" id="UP000596742">
    <property type="component" value="Unassembled WGS sequence"/>
</dbReference>
<dbReference type="PROSITE" id="PS50871">
    <property type="entry name" value="C1Q"/>
    <property type="match status" value="1"/>
</dbReference>
<dbReference type="InterPro" id="IPR050822">
    <property type="entry name" value="Cerebellin_Synaptic_Org"/>
</dbReference>
<proteinExistence type="predicted"/>
<dbReference type="SMART" id="SM00110">
    <property type="entry name" value="C1Q"/>
    <property type="match status" value="1"/>
</dbReference>
<name>A0A8B6F4A0_MYTGA</name>
<keyword evidence="2" id="KW-0964">Secreted</keyword>
<feature type="chain" id="PRO_5032392275" description="C1q domain-containing protein" evidence="4">
    <location>
        <begin position="18"/>
        <end position="197"/>
    </location>
</feature>
<evidence type="ECO:0000256" key="3">
    <source>
        <dbReference type="ARBA" id="ARBA00022729"/>
    </source>
</evidence>
<dbReference type="AlphaFoldDB" id="A0A8B6F4A0"/>
<evidence type="ECO:0000259" key="5">
    <source>
        <dbReference type="PROSITE" id="PS50871"/>
    </source>
</evidence>
<evidence type="ECO:0000313" key="7">
    <source>
        <dbReference type="Proteomes" id="UP000596742"/>
    </source>
</evidence>
<dbReference type="Pfam" id="PF00386">
    <property type="entry name" value="C1q"/>
    <property type="match status" value="1"/>
</dbReference>
<dbReference type="PANTHER" id="PTHR22923">
    <property type="entry name" value="CEREBELLIN-RELATED"/>
    <property type="match status" value="1"/>
</dbReference>
<dbReference type="SUPFAM" id="SSF49842">
    <property type="entry name" value="TNF-like"/>
    <property type="match status" value="1"/>
</dbReference>
<dbReference type="InterPro" id="IPR008983">
    <property type="entry name" value="Tumour_necrosis_fac-like_dom"/>
</dbReference>
<dbReference type="PANTHER" id="PTHR22923:SF116">
    <property type="entry name" value="C1Q DOMAIN-CONTAINING PROTEIN"/>
    <property type="match status" value="1"/>
</dbReference>
<evidence type="ECO:0000256" key="4">
    <source>
        <dbReference type="SAM" id="SignalP"/>
    </source>
</evidence>
<dbReference type="PRINTS" id="PR00007">
    <property type="entry name" value="COMPLEMNTC1Q"/>
</dbReference>
<accession>A0A8B6F4A0</accession>
<reference evidence="6" key="1">
    <citation type="submission" date="2018-11" db="EMBL/GenBank/DDBJ databases">
        <authorList>
            <person name="Alioto T."/>
            <person name="Alioto T."/>
        </authorList>
    </citation>
    <scope>NUCLEOTIDE SEQUENCE</scope>
</reference>